<feature type="domain" description="BTB" evidence="14">
    <location>
        <begin position="96"/>
        <end position="196"/>
    </location>
</feature>
<evidence type="ECO:0000259" key="14">
    <source>
        <dbReference type="SMART" id="SM00225"/>
    </source>
</evidence>
<dbReference type="InterPro" id="IPR003131">
    <property type="entry name" value="T1-type_BTB"/>
</dbReference>
<dbReference type="InterPro" id="IPR005821">
    <property type="entry name" value="Ion_trans_dom"/>
</dbReference>
<keyword evidence="8 13" id="KW-1133">Transmembrane helix</keyword>
<dbReference type="GO" id="GO:0051260">
    <property type="term" value="P:protein homooligomerization"/>
    <property type="evidence" value="ECO:0007669"/>
    <property type="project" value="InterPro"/>
</dbReference>
<evidence type="ECO:0000256" key="2">
    <source>
        <dbReference type="ARBA" id="ARBA00022448"/>
    </source>
</evidence>
<dbReference type="SUPFAM" id="SSF54695">
    <property type="entry name" value="POZ domain"/>
    <property type="match status" value="1"/>
</dbReference>
<evidence type="ECO:0000256" key="7">
    <source>
        <dbReference type="ARBA" id="ARBA00022958"/>
    </source>
</evidence>
<keyword evidence="7" id="KW-0630">Potassium</keyword>
<evidence type="ECO:0000256" key="11">
    <source>
        <dbReference type="ARBA" id="ARBA00023303"/>
    </source>
</evidence>
<feature type="compositionally biased region" description="Polar residues" evidence="12">
    <location>
        <begin position="1"/>
        <end position="12"/>
    </location>
</feature>
<dbReference type="Pfam" id="PF02214">
    <property type="entry name" value="BTB_2"/>
    <property type="match status" value="1"/>
</dbReference>
<dbReference type="InterPro" id="IPR028325">
    <property type="entry name" value="VG_K_chnl"/>
</dbReference>
<dbReference type="EMBL" id="CACVKT020007423">
    <property type="protein sequence ID" value="CAC5407892.1"/>
    <property type="molecule type" value="Genomic_DNA"/>
</dbReference>
<dbReference type="FunFam" id="1.20.120.350:FF:000074">
    <property type="entry name" value="SHaW family of potassium channels"/>
    <property type="match status" value="1"/>
</dbReference>
<keyword evidence="5" id="KW-0631">Potassium channel</keyword>
<accession>A0A6J8DK44</accession>
<evidence type="ECO:0000256" key="4">
    <source>
        <dbReference type="ARBA" id="ARBA00022692"/>
    </source>
</evidence>
<reference evidence="15 16" key="1">
    <citation type="submission" date="2020-06" db="EMBL/GenBank/DDBJ databases">
        <authorList>
            <person name="Li R."/>
            <person name="Bekaert M."/>
        </authorList>
    </citation>
    <scope>NUCLEOTIDE SEQUENCE [LARGE SCALE GENOMIC DNA]</scope>
    <source>
        <strain evidence="16">wild</strain>
    </source>
</reference>
<feature type="region of interest" description="Disordered" evidence="12">
    <location>
        <begin position="1"/>
        <end position="45"/>
    </location>
</feature>
<dbReference type="OrthoDB" id="415460at2759"/>
<dbReference type="Gene3D" id="1.10.287.70">
    <property type="match status" value="1"/>
</dbReference>
<keyword evidence="3" id="KW-0633">Potassium transport</keyword>
<feature type="transmembrane region" description="Helical" evidence="13">
    <location>
        <begin position="282"/>
        <end position="302"/>
    </location>
</feature>
<dbReference type="Gene3D" id="3.30.710.10">
    <property type="entry name" value="Potassium Channel Kv1.1, Chain A"/>
    <property type="match status" value="1"/>
</dbReference>
<evidence type="ECO:0000256" key="6">
    <source>
        <dbReference type="ARBA" id="ARBA00022882"/>
    </source>
</evidence>
<feature type="transmembrane region" description="Helical" evidence="13">
    <location>
        <begin position="383"/>
        <end position="404"/>
    </location>
</feature>
<dbReference type="GO" id="GO:0001508">
    <property type="term" value="P:action potential"/>
    <property type="evidence" value="ECO:0007669"/>
    <property type="project" value="TreeGrafter"/>
</dbReference>
<keyword evidence="11" id="KW-0407">Ion channel</keyword>
<dbReference type="Proteomes" id="UP000507470">
    <property type="component" value="Unassembled WGS sequence"/>
</dbReference>
<protein>
    <submittedName>
        <fullName evidence="15">KCNA1</fullName>
    </submittedName>
</protein>
<dbReference type="InterPro" id="IPR003968">
    <property type="entry name" value="K_chnl_volt-dep_Kv"/>
</dbReference>
<keyword evidence="9" id="KW-0406">Ion transport</keyword>
<feature type="transmembrane region" description="Helical" evidence="13">
    <location>
        <begin position="225"/>
        <end position="247"/>
    </location>
</feature>
<dbReference type="Gene3D" id="1.20.120.350">
    <property type="entry name" value="Voltage-gated potassium channels. Chain C"/>
    <property type="match status" value="1"/>
</dbReference>
<proteinExistence type="predicted"/>
<keyword evidence="10 13" id="KW-0472">Membrane</keyword>
<dbReference type="AlphaFoldDB" id="A0A6J8DK44"/>
<evidence type="ECO:0000256" key="13">
    <source>
        <dbReference type="SAM" id="Phobius"/>
    </source>
</evidence>
<dbReference type="GO" id="GO:0008076">
    <property type="term" value="C:voltage-gated potassium channel complex"/>
    <property type="evidence" value="ECO:0007669"/>
    <property type="project" value="InterPro"/>
</dbReference>
<sequence length="481" mass="54525">MHVISQTQTHQPRPSIAVSGRDGYLSPDYHHHSPHSPHFLRKHRRNASCDSKRSELIPEGSEHDTDHESVCLMEKPEFLETASLTDGHNCKQEECERIIINVSGLKFETQLRTLNRLPNTLLGDKFKRDYYWDGKRKEFFFDRHRPSFPAILYFYQSGGRLLRPIEVPTDVFLTELQFFELGTNVITAYKESEGFLIEDTGHEIMPKNPLQRKVWELFEYPTSSIAAKICALLSVIFIVVSVVNFCVETLPQYSNMGCKNVTHFHLRNVTTHKEVPVFAQPLFIIEATCMSWFIIELTFRVISCPSKILFIKNFVNWIDIVSIMPFVVSLAMLFISGECEGSSKTGAISVLRVLRVARILKLSKHSEGLQLLGKTLRDSVQELMMFVLFLGIGIVIFSGAIFYAELSQENTHFTSIPGSFWWAVVTMTTVGYGDMYPIGIFGKIIGTLAVLCGLLSIALPVPVIVTNFSNYYRASTGRGGF</sequence>
<dbReference type="InterPro" id="IPR011333">
    <property type="entry name" value="SKP1/BTB/POZ_sf"/>
</dbReference>
<dbReference type="PRINTS" id="PR01491">
    <property type="entry name" value="KVCHANNEL"/>
</dbReference>
<evidence type="ECO:0000256" key="5">
    <source>
        <dbReference type="ARBA" id="ARBA00022826"/>
    </source>
</evidence>
<feature type="compositionally biased region" description="Basic residues" evidence="12">
    <location>
        <begin position="32"/>
        <end position="45"/>
    </location>
</feature>
<keyword evidence="2" id="KW-0813">Transport</keyword>
<gene>
    <name evidence="15" type="ORF">MCOR_41323</name>
</gene>
<evidence type="ECO:0000256" key="9">
    <source>
        <dbReference type="ARBA" id="ARBA00023065"/>
    </source>
</evidence>
<dbReference type="SMART" id="SM00225">
    <property type="entry name" value="BTB"/>
    <property type="match status" value="1"/>
</dbReference>
<evidence type="ECO:0000256" key="1">
    <source>
        <dbReference type="ARBA" id="ARBA00004141"/>
    </source>
</evidence>
<dbReference type="Pfam" id="PF00520">
    <property type="entry name" value="Ion_trans"/>
    <property type="match status" value="1"/>
</dbReference>
<keyword evidence="6" id="KW-0851">Voltage-gated channel</keyword>
<evidence type="ECO:0000313" key="16">
    <source>
        <dbReference type="Proteomes" id="UP000507470"/>
    </source>
</evidence>
<evidence type="ECO:0000256" key="10">
    <source>
        <dbReference type="ARBA" id="ARBA00023136"/>
    </source>
</evidence>
<dbReference type="PRINTS" id="PR00169">
    <property type="entry name" value="KCHANNEL"/>
</dbReference>
<evidence type="ECO:0000256" key="3">
    <source>
        <dbReference type="ARBA" id="ARBA00022538"/>
    </source>
</evidence>
<dbReference type="PRINTS" id="PR01496">
    <property type="entry name" value="SHAKERCHANEL"/>
</dbReference>
<dbReference type="PANTHER" id="PTHR11537:SF155">
    <property type="entry name" value="POTASSIUM VOLTAGE-GATED CHANNEL SUBFAMILY A MEMBER 7"/>
    <property type="match status" value="1"/>
</dbReference>
<dbReference type="SUPFAM" id="SSF81324">
    <property type="entry name" value="Voltage-gated potassium channels"/>
    <property type="match status" value="1"/>
</dbReference>
<feature type="transmembrane region" description="Helical" evidence="13">
    <location>
        <begin position="445"/>
        <end position="465"/>
    </location>
</feature>
<name>A0A6J8DK44_MYTCO</name>
<dbReference type="InterPro" id="IPR003972">
    <property type="entry name" value="K_chnl_volt-dep_Kv1"/>
</dbReference>
<evidence type="ECO:0000256" key="8">
    <source>
        <dbReference type="ARBA" id="ARBA00022989"/>
    </source>
</evidence>
<feature type="transmembrane region" description="Helical" evidence="13">
    <location>
        <begin position="416"/>
        <end position="433"/>
    </location>
</feature>
<dbReference type="PANTHER" id="PTHR11537">
    <property type="entry name" value="VOLTAGE-GATED POTASSIUM CHANNEL"/>
    <property type="match status" value="1"/>
</dbReference>
<organism evidence="15 16">
    <name type="scientific">Mytilus coruscus</name>
    <name type="common">Sea mussel</name>
    <dbReference type="NCBI Taxonomy" id="42192"/>
    <lineage>
        <taxon>Eukaryota</taxon>
        <taxon>Metazoa</taxon>
        <taxon>Spiralia</taxon>
        <taxon>Lophotrochozoa</taxon>
        <taxon>Mollusca</taxon>
        <taxon>Bivalvia</taxon>
        <taxon>Autobranchia</taxon>
        <taxon>Pteriomorphia</taxon>
        <taxon>Mytilida</taxon>
        <taxon>Mytiloidea</taxon>
        <taxon>Mytilidae</taxon>
        <taxon>Mytilinae</taxon>
        <taxon>Mytilus</taxon>
    </lineage>
</organism>
<dbReference type="FunFam" id="1.10.287.70:FF:000002">
    <property type="entry name" value="Potassium voltage-gated channel subfamily a member"/>
    <property type="match status" value="1"/>
</dbReference>
<dbReference type="InterPro" id="IPR000210">
    <property type="entry name" value="BTB/POZ_dom"/>
</dbReference>
<evidence type="ECO:0000313" key="15">
    <source>
        <dbReference type="EMBL" id="CAC5407892.1"/>
    </source>
</evidence>
<evidence type="ECO:0000256" key="12">
    <source>
        <dbReference type="SAM" id="MobiDB-lite"/>
    </source>
</evidence>
<comment type="subcellular location">
    <subcellularLocation>
        <location evidence="1">Membrane</location>
        <topology evidence="1">Multi-pass membrane protein</topology>
    </subcellularLocation>
</comment>
<keyword evidence="4 13" id="KW-0812">Transmembrane</keyword>
<dbReference type="GO" id="GO:0005251">
    <property type="term" value="F:delayed rectifier potassium channel activity"/>
    <property type="evidence" value="ECO:0007669"/>
    <property type="project" value="TreeGrafter"/>
</dbReference>
<keyword evidence="16" id="KW-1185">Reference proteome</keyword>
<dbReference type="InterPro" id="IPR027359">
    <property type="entry name" value="Volt_channel_dom_sf"/>
</dbReference>
<feature type="transmembrane region" description="Helical" evidence="13">
    <location>
        <begin position="314"/>
        <end position="335"/>
    </location>
</feature>
<dbReference type="FunFam" id="3.30.710.10:FF:000053">
    <property type="entry name" value="potassium voltage-gated channel subfamily A member 4"/>
    <property type="match status" value="1"/>
</dbReference>